<keyword evidence="2" id="KW-1185">Reference proteome</keyword>
<dbReference type="SUPFAM" id="SSF48576">
    <property type="entry name" value="Terpenoid synthases"/>
    <property type="match status" value="1"/>
</dbReference>
<evidence type="ECO:0008006" key="3">
    <source>
        <dbReference type="Google" id="ProtNLM"/>
    </source>
</evidence>
<dbReference type="Pfam" id="PF19086">
    <property type="entry name" value="Terpene_syn_C_2"/>
    <property type="match status" value="1"/>
</dbReference>
<protein>
    <recommendedName>
        <fullName evidence="3">Terpenoid synthase</fullName>
    </recommendedName>
</protein>
<gene>
    <name evidence="1" type="ORF">FE257_011515</name>
</gene>
<dbReference type="AlphaFoldDB" id="A0AAD4CH37"/>
<reference evidence="1" key="2">
    <citation type="submission" date="2020-02" db="EMBL/GenBank/DDBJ databases">
        <authorList>
            <person name="Gilchrist C.L.M."/>
            <person name="Chooi Y.-H."/>
        </authorList>
    </citation>
    <scope>NUCLEOTIDE SEQUENCE</scope>
    <source>
        <strain evidence="1">MST-FP2251</strain>
    </source>
</reference>
<evidence type="ECO:0000313" key="2">
    <source>
        <dbReference type="Proteomes" id="UP001194746"/>
    </source>
</evidence>
<proteinExistence type="predicted"/>
<dbReference type="Proteomes" id="UP001194746">
    <property type="component" value="Unassembled WGS sequence"/>
</dbReference>
<organism evidence="1 2">
    <name type="scientific">Aspergillus nanangensis</name>
    <dbReference type="NCBI Taxonomy" id="2582783"/>
    <lineage>
        <taxon>Eukaryota</taxon>
        <taxon>Fungi</taxon>
        <taxon>Dikarya</taxon>
        <taxon>Ascomycota</taxon>
        <taxon>Pezizomycotina</taxon>
        <taxon>Eurotiomycetes</taxon>
        <taxon>Eurotiomycetidae</taxon>
        <taxon>Eurotiales</taxon>
        <taxon>Aspergillaceae</taxon>
        <taxon>Aspergillus</taxon>
        <taxon>Aspergillus subgen. Circumdati</taxon>
    </lineage>
</organism>
<comment type="caution">
    <text evidence="1">The sequence shown here is derived from an EMBL/GenBank/DDBJ whole genome shotgun (WGS) entry which is preliminary data.</text>
</comment>
<sequence length="347" mass="38576">MIRSRIFSRALRGPLYFQVRTYTSQPLREILYAFDPVTATSAPGHSDHLSFLNPSAVSEREEFQHVNPIRPATRGVPWPTSFPGALESRYWAEAEEVARHFAQTALTDNLPKGENTKYLDAAVDSAVSFAVYATPMGGLARMKILAKAYVLLFMHDDSANRGYYVLAKEVLSEGSPAIGQRLLDGILSWASQTTKSRPDHFSSLEDYMAHRVEDVGAYPIFRTVEFACGVHLSQAYVHALYHLQSLCAKHFLLTNDLYSYAKEAVAEQTNGKPLFNAVRVVQDLMCVSVPSAKAILRYAIRDMEQSIGQEYKRLVETKPNPSQLVFARGLVAAIAGNIFFSATSGRT</sequence>
<dbReference type="EMBL" id="VCAU01000078">
    <property type="protein sequence ID" value="KAF9886370.1"/>
    <property type="molecule type" value="Genomic_DNA"/>
</dbReference>
<dbReference type="InterPro" id="IPR008949">
    <property type="entry name" value="Isoprenoid_synthase_dom_sf"/>
</dbReference>
<reference evidence="1" key="1">
    <citation type="journal article" date="2019" name="Beilstein J. Org. Chem.">
        <title>Nanangenines: drimane sesquiterpenoids as the dominant metabolite cohort of a novel Australian fungus, Aspergillus nanangensis.</title>
        <authorList>
            <person name="Lacey H.J."/>
            <person name="Gilchrist C.L.M."/>
            <person name="Crombie A."/>
            <person name="Kalaitzis J.A."/>
            <person name="Vuong D."/>
            <person name="Rutledge P.J."/>
            <person name="Turner P."/>
            <person name="Pitt J.I."/>
            <person name="Lacey E."/>
            <person name="Chooi Y.H."/>
            <person name="Piggott A.M."/>
        </authorList>
    </citation>
    <scope>NUCLEOTIDE SEQUENCE</scope>
    <source>
        <strain evidence="1">MST-FP2251</strain>
    </source>
</reference>
<name>A0AAD4CH37_ASPNN</name>
<dbReference type="Gene3D" id="1.10.600.10">
    <property type="entry name" value="Farnesyl Diphosphate Synthase"/>
    <property type="match status" value="1"/>
</dbReference>
<evidence type="ECO:0000313" key="1">
    <source>
        <dbReference type="EMBL" id="KAF9886370.1"/>
    </source>
</evidence>
<accession>A0AAD4CH37</accession>